<dbReference type="InterPro" id="IPR036291">
    <property type="entry name" value="NAD(P)-bd_dom_sf"/>
</dbReference>
<evidence type="ECO:0000256" key="1">
    <source>
        <dbReference type="SAM" id="Phobius"/>
    </source>
</evidence>
<protein>
    <submittedName>
        <fullName evidence="3">NAD-dependent epimerase/dehydratase family protein</fullName>
    </submittedName>
</protein>
<dbReference type="InterPro" id="IPR001509">
    <property type="entry name" value="Epimerase_deHydtase"/>
</dbReference>
<name>A0ABV0AAF2_9FLAO</name>
<dbReference type="EMBL" id="JAZHYP010000002">
    <property type="protein sequence ID" value="MEN3323314.1"/>
    <property type="molecule type" value="Genomic_DNA"/>
</dbReference>
<gene>
    <name evidence="3" type="ORF">VP395_06220</name>
</gene>
<feature type="transmembrane region" description="Helical" evidence="1">
    <location>
        <begin position="20"/>
        <end position="42"/>
    </location>
</feature>
<evidence type="ECO:0000259" key="2">
    <source>
        <dbReference type="Pfam" id="PF01370"/>
    </source>
</evidence>
<keyword evidence="1" id="KW-0812">Transmembrane</keyword>
<feature type="transmembrane region" description="Helical" evidence="1">
    <location>
        <begin position="197"/>
        <end position="216"/>
    </location>
</feature>
<keyword evidence="1" id="KW-1133">Transmembrane helix</keyword>
<dbReference type="Pfam" id="PF01370">
    <property type="entry name" value="Epimerase"/>
    <property type="match status" value="1"/>
</dbReference>
<proteinExistence type="predicted"/>
<dbReference type="SUPFAM" id="SSF51735">
    <property type="entry name" value="NAD(P)-binding Rossmann-fold domains"/>
    <property type="match status" value="1"/>
</dbReference>
<dbReference type="RefSeq" id="WP_346240886.1">
    <property type="nucleotide sequence ID" value="NZ_JAZHYP010000002.1"/>
</dbReference>
<evidence type="ECO:0000313" key="3">
    <source>
        <dbReference type="EMBL" id="MEN3323314.1"/>
    </source>
</evidence>
<dbReference type="Proteomes" id="UP001416393">
    <property type="component" value="Unassembled WGS sequence"/>
</dbReference>
<comment type="caution">
    <text evidence="3">The sequence shown here is derived from an EMBL/GenBank/DDBJ whole genome shotgun (WGS) entry which is preliminary data.</text>
</comment>
<feature type="domain" description="NAD-dependent epimerase/dehydratase" evidence="2">
    <location>
        <begin position="27"/>
        <end position="252"/>
    </location>
</feature>
<dbReference type="InterPro" id="IPR051783">
    <property type="entry name" value="NAD(P)-dependent_oxidoreduct"/>
</dbReference>
<keyword evidence="1" id="KW-0472">Membrane</keyword>
<dbReference type="PANTHER" id="PTHR48079">
    <property type="entry name" value="PROTEIN YEEZ"/>
    <property type="match status" value="1"/>
</dbReference>
<keyword evidence="4" id="KW-1185">Reference proteome</keyword>
<evidence type="ECO:0000313" key="4">
    <source>
        <dbReference type="Proteomes" id="UP001416393"/>
    </source>
</evidence>
<dbReference type="Gene3D" id="3.40.50.720">
    <property type="entry name" value="NAD(P)-binding Rossmann-like Domain"/>
    <property type="match status" value="1"/>
</dbReference>
<feature type="transmembrane region" description="Helical" evidence="1">
    <location>
        <begin position="228"/>
        <end position="251"/>
    </location>
</feature>
<accession>A0ABV0AAF2</accession>
<sequence>MKVLKFKTNDNQKLLPRPNIHYFSRMILVTGGTGLVGSHLLYRLVSNNENVRAIYRSERKIEQVKNVFATYTSNYASLFETIEWVQADILDIPALTEAFKDITHVYHCAAFVSFEPHKYPLLRKTNIEGTANIVNFCISNNIKKLCHVSSIATLGKTLNNNPITEETIWNPEDDNNIYAITKYGAEMEVWRGTQEGLNAVIINPGVILGAGIWHFGSGSLFKKAHKGLKYYTSGTIGLIAVNDVVIVMTRLMKSDITNERFLLVAENWTYKQFLQTLAQSVKTTPPKKLANSFLLNISWKLDWLKYQLTGKKRQLTKHLTSSLMSKKNYNSTKLKAVLSYNFKDIKETILEIGDLYLKQD</sequence>
<reference evidence="3 4" key="1">
    <citation type="submission" date="2024-01" db="EMBL/GenBank/DDBJ databases">
        <title>Mariniflexile litorale sp. nov., isolated from the shallow sediments of the Sea of Japan.</title>
        <authorList>
            <person name="Romanenko L."/>
            <person name="Bystritskaya E."/>
            <person name="Isaeva M."/>
        </authorList>
    </citation>
    <scope>NUCLEOTIDE SEQUENCE [LARGE SCALE GENOMIC DNA]</scope>
    <source>
        <strain evidence="3 4">KCTC 32427</strain>
    </source>
</reference>
<organism evidence="3 4">
    <name type="scientific">Mariniflexile soesokkakense</name>
    <dbReference type="NCBI Taxonomy" id="1343160"/>
    <lineage>
        <taxon>Bacteria</taxon>
        <taxon>Pseudomonadati</taxon>
        <taxon>Bacteroidota</taxon>
        <taxon>Flavobacteriia</taxon>
        <taxon>Flavobacteriales</taxon>
        <taxon>Flavobacteriaceae</taxon>
        <taxon>Mariniflexile</taxon>
    </lineage>
</organism>
<dbReference type="PANTHER" id="PTHR48079:SF6">
    <property type="entry name" value="NAD(P)-BINDING DOMAIN-CONTAINING PROTEIN-RELATED"/>
    <property type="match status" value="1"/>
</dbReference>